<evidence type="ECO:0000256" key="3">
    <source>
        <dbReference type="ARBA" id="ARBA00022692"/>
    </source>
</evidence>
<accession>A0A382G7T4</accession>
<evidence type="ECO:0000256" key="6">
    <source>
        <dbReference type="SAM" id="Phobius"/>
    </source>
</evidence>
<sequence>MKSKKQNFFRILLLLVVVILITFFFVYDLKQYLTLEFLQESREVIREHYEAQPFWLLVTFFCIYLVTTALSLPGAAALSLAGGAVFGLTIGTLMVSFASSIGATLAMLGARFLLHDWVQYRFALQLKTINEGMLKEGGFYLFTLRLVPVIPFFVINLVMGLMPIHWWTFYWVSQIGMLAGTLVYVNAGAELGQIQSAADILSPMLIGSFVLIGIFPLLMKRLLVWIQTRRQQA</sequence>
<evidence type="ECO:0000259" key="7">
    <source>
        <dbReference type="Pfam" id="PF09335"/>
    </source>
</evidence>
<proteinExistence type="predicted"/>
<keyword evidence="3 6" id="KW-0812">Transmembrane</keyword>
<feature type="domain" description="VTT" evidence="7">
    <location>
        <begin position="77"/>
        <end position="189"/>
    </location>
</feature>
<dbReference type="InterPro" id="IPR032816">
    <property type="entry name" value="VTT_dom"/>
</dbReference>
<evidence type="ECO:0000313" key="8">
    <source>
        <dbReference type="EMBL" id="SVB70664.1"/>
    </source>
</evidence>
<dbReference type="GO" id="GO:0005886">
    <property type="term" value="C:plasma membrane"/>
    <property type="evidence" value="ECO:0007669"/>
    <property type="project" value="UniProtKB-SubCell"/>
</dbReference>
<evidence type="ECO:0000256" key="4">
    <source>
        <dbReference type="ARBA" id="ARBA00022989"/>
    </source>
</evidence>
<dbReference type="InterPro" id="IPR015414">
    <property type="entry name" value="TMEM64"/>
</dbReference>
<protein>
    <recommendedName>
        <fullName evidence="7">VTT domain-containing protein</fullName>
    </recommendedName>
</protein>
<evidence type="ECO:0000256" key="5">
    <source>
        <dbReference type="ARBA" id="ARBA00023136"/>
    </source>
</evidence>
<gene>
    <name evidence="8" type="ORF">METZ01_LOCUS223518</name>
</gene>
<keyword evidence="4 6" id="KW-1133">Transmembrane helix</keyword>
<keyword evidence="2" id="KW-1003">Cell membrane</keyword>
<dbReference type="PANTHER" id="PTHR12677">
    <property type="entry name" value="GOLGI APPARATUS MEMBRANE PROTEIN TVP38-RELATED"/>
    <property type="match status" value="1"/>
</dbReference>
<keyword evidence="5 6" id="KW-0472">Membrane</keyword>
<dbReference type="EMBL" id="UINC01053754">
    <property type="protein sequence ID" value="SVB70664.1"/>
    <property type="molecule type" value="Genomic_DNA"/>
</dbReference>
<name>A0A382G7T4_9ZZZZ</name>
<evidence type="ECO:0000256" key="1">
    <source>
        <dbReference type="ARBA" id="ARBA00004651"/>
    </source>
</evidence>
<organism evidence="8">
    <name type="scientific">marine metagenome</name>
    <dbReference type="NCBI Taxonomy" id="408172"/>
    <lineage>
        <taxon>unclassified sequences</taxon>
        <taxon>metagenomes</taxon>
        <taxon>ecological metagenomes</taxon>
    </lineage>
</organism>
<dbReference type="AlphaFoldDB" id="A0A382G7T4"/>
<dbReference type="Pfam" id="PF09335">
    <property type="entry name" value="VTT_dom"/>
    <property type="match status" value="1"/>
</dbReference>
<feature type="transmembrane region" description="Helical" evidence="6">
    <location>
        <begin position="139"/>
        <end position="162"/>
    </location>
</feature>
<comment type="subcellular location">
    <subcellularLocation>
        <location evidence="1">Cell membrane</location>
        <topology evidence="1">Multi-pass membrane protein</topology>
    </subcellularLocation>
</comment>
<evidence type="ECO:0000256" key="2">
    <source>
        <dbReference type="ARBA" id="ARBA00022475"/>
    </source>
</evidence>
<feature type="transmembrane region" description="Helical" evidence="6">
    <location>
        <begin position="85"/>
        <end position="114"/>
    </location>
</feature>
<feature type="transmembrane region" description="Helical" evidence="6">
    <location>
        <begin position="169"/>
        <end position="188"/>
    </location>
</feature>
<dbReference type="PANTHER" id="PTHR12677:SF59">
    <property type="entry name" value="GOLGI APPARATUS MEMBRANE PROTEIN TVP38-RELATED"/>
    <property type="match status" value="1"/>
</dbReference>
<feature type="transmembrane region" description="Helical" evidence="6">
    <location>
        <begin position="200"/>
        <end position="219"/>
    </location>
</feature>
<reference evidence="8" key="1">
    <citation type="submission" date="2018-05" db="EMBL/GenBank/DDBJ databases">
        <authorList>
            <person name="Lanie J.A."/>
            <person name="Ng W.-L."/>
            <person name="Kazmierczak K.M."/>
            <person name="Andrzejewski T.M."/>
            <person name="Davidsen T.M."/>
            <person name="Wayne K.J."/>
            <person name="Tettelin H."/>
            <person name="Glass J.I."/>
            <person name="Rusch D."/>
            <person name="Podicherti R."/>
            <person name="Tsui H.-C.T."/>
            <person name="Winkler M.E."/>
        </authorList>
    </citation>
    <scope>NUCLEOTIDE SEQUENCE</scope>
</reference>
<feature type="transmembrane region" description="Helical" evidence="6">
    <location>
        <begin position="7"/>
        <end position="27"/>
    </location>
</feature>
<feature type="transmembrane region" description="Helical" evidence="6">
    <location>
        <begin position="54"/>
        <end position="78"/>
    </location>
</feature>